<protein>
    <submittedName>
        <fullName evidence="4">Uncharacterized protein LOC108733638</fullName>
    </submittedName>
</protein>
<evidence type="ECO:0000313" key="3">
    <source>
        <dbReference type="Proteomes" id="UP000192223"/>
    </source>
</evidence>
<dbReference type="RefSeq" id="XP_025829210.1">
    <property type="nucleotide sequence ID" value="XM_025973425.1"/>
</dbReference>
<feature type="region of interest" description="Disordered" evidence="2">
    <location>
        <begin position="878"/>
        <end position="932"/>
    </location>
</feature>
<feature type="compositionally biased region" description="Basic and acidic residues" evidence="2">
    <location>
        <begin position="491"/>
        <end position="503"/>
    </location>
</feature>
<dbReference type="OrthoDB" id="6779263at2759"/>
<evidence type="ECO:0000313" key="4">
    <source>
        <dbReference type="RefSeq" id="XP_025829210.1"/>
    </source>
</evidence>
<feature type="compositionally biased region" description="Basic and acidic residues" evidence="2">
    <location>
        <begin position="1344"/>
        <end position="1362"/>
    </location>
</feature>
<evidence type="ECO:0000256" key="1">
    <source>
        <dbReference type="SAM" id="Coils"/>
    </source>
</evidence>
<evidence type="ECO:0000256" key="2">
    <source>
        <dbReference type="SAM" id="MobiDB-lite"/>
    </source>
</evidence>
<dbReference type="KEGG" id="apln:108733638"/>
<feature type="compositionally biased region" description="Basic residues" evidence="2">
    <location>
        <begin position="515"/>
        <end position="535"/>
    </location>
</feature>
<feature type="coiled-coil region" evidence="1">
    <location>
        <begin position="1139"/>
        <end position="1207"/>
    </location>
</feature>
<reference evidence="4" key="1">
    <citation type="submission" date="2025-08" db="UniProtKB">
        <authorList>
            <consortium name="RefSeq"/>
        </authorList>
    </citation>
    <scope>IDENTIFICATION</scope>
    <source>
        <tissue evidence="4">Entire body</tissue>
    </source>
</reference>
<feature type="compositionally biased region" description="Polar residues" evidence="2">
    <location>
        <begin position="1872"/>
        <end position="1883"/>
    </location>
</feature>
<feature type="compositionally biased region" description="Basic and acidic residues" evidence="2">
    <location>
        <begin position="2125"/>
        <end position="2142"/>
    </location>
</feature>
<feature type="region of interest" description="Disordered" evidence="2">
    <location>
        <begin position="1895"/>
        <end position="1917"/>
    </location>
</feature>
<feature type="compositionally biased region" description="Basic and acidic residues" evidence="2">
    <location>
        <begin position="1722"/>
        <end position="1775"/>
    </location>
</feature>
<feature type="region of interest" description="Disordered" evidence="2">
    <location>
        <begin position="1719"/>
        <end position="1883"/>
    </location>
</feature>
<feature type="compositionally biased region" description="Basic and acidic residues" evidence="2">
    <location>
        <begin position="1843"/>
        <end position="1853"/>
    </location>
</feature>
<feature type="region of interest" description="Disordered" evidence="2">
    <location>
        <begin position="2125"/>
        <end position="2158"/>
    </location>
</feature>
<feature type="region of interest" description="Disordered" evidence="2">
    <location>
        <begin position="2217"/>
        <end position="2328"/>
    </location>
</feature>
<feature type="region of interest" description="Disordered" evidence="2">
    <location>
        <begin position="420"/>
        <end position="786"/>
    </location>
</feature>
<proteinExistence type="predicted"/>
<feature type="compositionally biased region" description="Basic and acidic residues" evidence="2">
    <location>
        <begin position="213"/>
        <end position="226"/>
    </location>
</feature>
<feature type="region of interest" description="Disordered" evidence="2">
    <location>
        <begin position="1344"/>
        <end position="1431"/>
    </location>
</feature>
<keyword evidence="3" id="KW-1185">Reference proteome</keyword>
<feature type="compositionally biased region" description="Gly residues" evidence="2">
    <location>
        <begin position="2375"/>
        <end position="2389"/>
    </location>
</feature>
<dbReference type="GeneID" id="108733638"/>
<feature type="compositionally biased region" description="Basic residues" evidence="2">
    <location>
        <begin position="1410"/>
        <end position="1421"/>
    </location>
</feature>
<keyword evidence="1" id="KW-0175">Coiled coil</keyword>
<feature type="region of interest" description="Disordered" evidence="2">
    <location>
        <begin position="1266"/>
        <end position="1288"/>
    </location>
</feature>
<feature type="region of interest" description="Disordered" evidence="2">
    <location>
        <begin position="2368"/>
        <end position="2419"/>
    </location>
</feature>
<feature type="compositionally biased region" description="Polar residues" evidence="2">
    <location>
        <begin position="1895"/>
        <end position="1907"/>
    </location>
</feature>
<feature type="compositionally biased region" description="Basic residues" evidence="2">
    <location>
        <begin position="1832"/>
        <end position="1842"/>
    </location>
</feature>
<feature type="compositionally biased region" description="Low complexity" evidence="2">
    <location>
        <begin position="1371"/>
        <end position="1405"/>
    </location>
</feature>
<feature type="compositionally biased region" description="Low complexity" evidence="2">
    <location>
        <begin position="2390"/>
        <end position="2419"/>
    </location>
</feature>
<feature type="compositionally biased region" description="Low complexity" evidence="2">
    <location>
        <begin position="2244"/>
        <end position="2254"/>
    </location>
</feature>
<dbReference type="InParanoid" id="A0A7F5QVT2"/>
<feature type="compositionally biased region" description="Basic and acidic residues" evidence="2">
    <location>
        <begin position="536"/>
        <end position="610"/>
    </location>
</feature>
<feature type="compositionally biased region" description="Pro residues" evidence="2">
    <location>
        <begin position="2309"/>
        <end position="2324"/>
    </location>
</feature>
<feature type="compositionally biased region" description="Acidic residues" evidence="2">
    <location>
        <begin position="477"/>
        <end position="490"/>
    </location>
</feature>
<feature type="compositionally biased region" description="Basic and acidic residues" evidence="2">
    <location>
        <begin position="684"/>
        <end position="733"/>
    </location>
</feature>
<feature type="compositionally biased region" description="Basic and acidic residues" evidence="2">
    <location>
        <begin position="923"/>
        <end position="932"/>
    </location>
</feature>
<gene>
    <name evidence="4" type="primary">LOC108733638</name>
</gene>
<dbReference type="Proteomes" id="UP000192223">
    <property type="component" value="Unplaced"/>
</dbReference>
<feature type="compositionally biased region" description="Basic and acidic residues" evidence="2">
    <location>
        <begin position="617"/>
        <end position="672"/>
    </location>
</feature>
<feature type="compositionally biased region" description="Basic residues" evidence="2">
    <location>
        <begin position="2264"/>
        <end position="2291"/>
    </location>
</feature>
<feature type="compositionally biased region" description="Basic and acidic residues" evidence="2">
    <location>
        <begin position="2224"/>
        <end position="2233"/>
    </location>
</feature>
<feature type="region of interest" description="Disordered" evidence="2">
    <location>
        <begin position="210"/>
        <end position="234"/>
    </location>
</feature>
<organism evidence="3 4">
    <name type="scientific">Agrilus planipennis</name>
    <name type="common">Emerald ash borer</name>
    <name type="synonym">Agrilus marcopoli</name>
    <dbReference type="NCBI Taxonomy" id="224129"/>
    <lineage>
        <taxon>Eukaryota</taxon>
        <taxon>Metazoa</taxon>
        <taxon>Ecdysozoa</taxon>
        <taxon>Arthropoda</taxon>
        <taxon>Hexapoda</taxon>
        <taxon>Insecta</taxon>
        <taxon>Pterygota</taxon>
        <taxon>Neoptera</taxon>
        <taxon>Endopterygota</taxon>
        <taxon>Coleoptera</taxon>
        <taxon>Polyphaga</taxon>
        <taxon>Elateriformia</taxon>
        <taxon>Buprestoidea</taxon>
        <taxon>Buprestidae</taxon>
        <taxon>Agrilinae</taxon>
        <taxon>Agrilus</taxon>
    </lineage>
</organism>
<feature type="region of interest" description="Disordered" evidence="2">
    <location>
        <begin position="1669"/>
        <end position="1702"/>
    </location>
</feature>
<feature type="compositionally biased region" description="Acidic residues" evidence="2">
    <location>
        <begin position="2298"/>
        <end position="2308"/>
    </location>
</feature>
<sequence>MEAGCSTVELQEKEDGEILTSSTEGVSTTDLLASPVKALKSSSRLNDSPLLRTKLTININQQSLSNRLQSTFNNVTAIKPTESNSAISTPNTDNLLDLNFPKFNVLGKEQAKKRLQAFSMFKNNSLKLPIKKNINKSKILTQFTEDVYNEDGEKIDEKTITISRPSRKVTNPEKKAKTVIEEIEEIKKIETAYREALEDKLLSDFKKRNHKNRKEEREKEKTKDYKLQSTQRDTNEKKVKNLPNNWKEFIDNNFDVYSIRAFRSKEKDHIITDFRKQLLFESYAFPLNSITVKSTAGLDKIVPPECIRFTKCHPSISFNVNPCVSNGKYLSRAEVFNYVPKSHINILNNIISSTATLRHVEVTQTKVRKWYPKIGLTPVYAAECEVLEPSLGLSFLKSYSGEEEEEDVSIENNFEQLNKENKTNLESAPKYTDVNVKDDLRGQSIENEKEKKENISKTDKTNENKKNIRKQKKNQEESDSEEGSNSETESDDRGSKHEKEKKTSNRGGNSNNRKDSHKVKKIKKNFRKEKKKKKKKETDKSDSENNERGKEIDKDGEQCHSKSKSYDKEYKTTRHIDVEERSINQNDNKRNSSEEIEKENLKVRNMEEQKCFSPRLTKREDRKNYSKHNEKVRTNLFEERSKSNDKSFHGEKGSTSKRRDISPAYRSKENRNVRKSTSSSRKSKSPERKKVLKDDDRNTDYRNENKNDTKFRSRSHENSQRKSKDKTPRENQKKPKVKSIAETEFGTPDTNDYHSNWESDNELITPVKDEQSMVVENKPTENLWRDTPTREESIFLVKSPSTSSYSNNKIIADEFLISPHRSRSPKRQKCRKSVTPPFRLDYRELRRQKVYENKSAEMPFFPSINYSLNLKDNIKSFEDSFQDNPRSRKTSPACEKSPRRNKNLDKSPKRRPHRYLQRNYRSPSRDDFRLEDEPSGNIFDISDKYGSFEKSPVRRSTKRYLDYSPKKKKEGKLSPVRGIRSVEEDNYKSTTRENCTSVERNTFRRSNSDERRLSEVGYRRSVSIENFRRSVSLEKMSEQNRVSSTDENFRKKCLSQISPSIDYNISPSYHKNEHSSYDVLSSFGGPLEMPLNIRHKRRESLEVTWKNDDFFRSNRRISYKESSYQIFSEDSWERDDYKKIDLEMEERTLEEERLRLIEERRKVAMERRQLEEMEMERRKAEEFEIEREKLEYERRHIENRRRRITENIGANDDGLLSDDDLGINRNYRERKHTFSGLTYSKGKTKHLGVESKRNFSNKRDCLESFKENTSEGKVGEQTEKRSVCRSSEKQRDVDVCSEPLRVSCSSNEAFLDSFSKSKPEVLENEYEKFMQAVSKSEKVSGNDIDYVQKEKSERRKSSEKRTEAKRKKRYSTSSSSSSSSSSSDSTSSDSSSSGYTDSESSTSDSESTKTKTKRLEKHKKSKDINSEVNGMTEEREFSNVIIKMEPPDDDVVMKSISVLTQRDVDDFNLAPIKSEKTNIPKPVSPVSISEQSNILKTNFTDIKLLDIPLPGSVLPIPFAAKAAVAEIPLPSLPIPVPSPVVAPAQIVSSTVASTSDFSSMSPKIKIEAETSKPVQASSSKKVNLIPIKLLSAETRKQANQSPLAASVGTIDIKSSKVSSTTLTEDDKVGGDSLNTDSHSVKRQTRFIGMSIPNKKLLLDRSVLFGDEDDEEAVEMSDSSLNKVTGELPEKPDDDIISSGDRRITTSNKELKVVSNDASGYIKPKEINKETTDFLREEPEKVVSSPKLEKSMNRSPSKNDKKSSKVYNKRRDSSRDRSKRRRSNSPYKERRRESPRKRGSSPKRRSPRRKRESRRRGSISPRRKSPRRDYSPRRRSPSPRRRRELSPKRRESSPKRRVHSPRRRDLSPRRRANSPSPLKNKNESIQEALQRIAGINQPSIRIHQSPSVASPIDGSRKSVADSTISDEQLMLQNAGNIIESPVYYSKQFQNTCAPMHCDSPISPRRPSLDERIVKELGAEREDPTKLREVNINYEQIYSYNMDFYDQYSENYHLHYQHDQHVYNASYQNTQISAPVSKVVQVGNVLQVVPTDDLSKLQPSLPVPQPKQELTGTQKILQVGNMLQIVPTAVSTPAPVAAPEVVVEKGSSPPPPVSASIPIQEVNLKKVERQTEKEKRKLEREKKRQEKKARRLEREKKRQLKLNQKTEDMIKQALLEETDERVNTEEKTDENELVQQWPPTVVVTNNVKSPGKGILVSSRVNISGADDEKKVEKKKSVSFADGILPGEGTSPSGGEELCSPPPPAKKLPKEKRLKKTKTSKKIKLPKKKVKVKVIRQQNQTEEDHDGDEDNLPPPPPPPGSPPPHIFPPRIKTHINNIQPSLMSALPNTQVLPSANSYNLYRHPVPVIMPPSVAHHGGPPGSSGLHGPGGLPGPHSVPHVPPLSGSIHPGSSHPQGSHSTLF</sequence>
<feature type="compositionally biased region" description="Basic and acidic residues" evidence="2">
    <location>
        <begin position="435"/>
        <end position="466"/>
    </location>
</feature>
<feature type="compositionally biased region" description="Basic and acidic residues" evidence="2">
    <location>
        <begin position="896"/>
        <end position="907"/>
    </location>
</feature>
<accession>A0A7F5QVT2</accession>
<name>A0A7F5QVT2_AGRPL</name>
<feature type="region of interest" description="Disordered" evidence="2">
    <location>
        <begin position="1"/>
        <end position="24"/>
    </location>
</feature>
<feature type="compositionally biased region" description="Basic residues" evidence="2">
    <location>
        <begin position="1792"/>
        <end position="1825"/>
    </location>
</feature>